<sequence>GRADFTPIFLNWSHGFTGCSSMCCDLSVKDGHQVLKGTIDLDCSWWMKTWRSTNYPSGIPTDLFSFLPGLG</sequence>
<dbReference type="Proteomes" id="UP001159427">
    <property type="component" value="Unassembled WGS sequence"/>
</dbReference>
<accession>A0ABN8LBG0</accession>
<gene>
    <name evidence="1" type="ORF">PEVE_00043664</name>
</gene>
<proteinExistence type="predicted"/>
<dbReference type="EMBL" id="CALNXI010000009">
    <property type="protein sequence ID" value="CAH3014416.1"/>
    <property type="molecule type" value="Genomic_DNA"/>
</dbReference>
<name>A0ABN8LBG0_9CNID</name>
<feature type="non-terminal residue" evidence="1">
    <location>
        <position position="1"/>
    </location>
</feature>
<evidence type="ECO:0000313" key="1">
    <source>
        <dbReference type="EMBL" id="CAH3014416.1"/>
    </source>
</evidence>
<organism evidence="1 2">
    <name type="scientific">Porites evermanni</name>
    <dbReference type="NCBI Taxonomy" id="104178"/>
    <lineage>
        <taxon>Eukaryota</taxon>
        <taxon>Metazoa</taxon>
        <taxon>Cnidaria</taxon>
        <taxon>Anthozoa</taxon>
        <taxon>Hexacorallia</taxon>
        <taxon>Scleractinia</taxon>
        <taxon>Fungiina</taxon>
        <taxon>Poritidae</taxon>
        <taxon>Porites</taxon>
    </lineage>
</organism>
<keyword evidence="2" id="KW-1185">Reference proteome</keyword>
<reference evidence="1 2" key="1">
    <citation type="submission" date="2022-05" db="EMBL/GenBank/DDBJ databases">
        <authorList>
            <consortium name="Genoscope - CEA"/>
            <person name="William W."/>
        </authorList>
    </citation>
    <scope>NUCLEOTIDE SEQUENCE [LARGE SCALE GENOMIC DNA]</scope>
</reference>
<evidence type="ECO:0000313" key="2">
    <source>
        <dbReference type="Proteomes" id="UP001159427"/>
    </source>
</evidence>
<protein>
    <submittedName>
        <fullName evidence="1">Uncharacterized protein</fullName>
    </submittedName>
</protein>
<comment type="caution">
    <text evidence="1">The sequence shown here is derived from an EMBL/GenBank/DDBJ whole genome shotgun (WGS) entry which is preliminary data.</text>
</comment>